<dbReference type="Pfam" id="PF00106">
    <property type="entry name" value="adh_short"/>
    <property type="match status" value="1"/>
</dbReference>
<dbReference type="PANTHER" id="PTHR43157">
    <property type="entry name" value="PHOSPHATIDYLINOSITOL-GLYCAN BIOSYNTHESIS CLASS F PROTEIN-RELATED"/>
    <property type="match status" value="1"/>
</dbReference>
<gene>
    <name evidence="2" type="ORF">GGR44_001491</name>
</gene>
<dbReference type="InterPro" id="IPR036291">
    <property type="entry name" value="NAD(P)-bd_dom_sf"/>
</dbReference>
<dbReference type="CDD" id="cd05327">
    <property type="entry name" value="retinol-DH_like_SDR_c_like"/>
    <property type="match status" value="1"/>
</dbReference>
<evidence type="ECO:0000313" key="2">
    <source>
        <dbReference type="EMBL" id="MBB3981832.1"/>
    </source>
</evidence>
<dbReference type="PANTHER" id="PTHR43157:SF31">
    <property type="entry name" value="PHOSPHATIDYLINOSITOL-GLYCAN BIOSYNTHESIS CLASS F PROTEIN"/>
    <property type="match status" value="1"/>
</dbReference>
<comment type="caution">
    <text evidence="2">The sequence shown here is derived from an EMBL/GenBank/DDBJ whole genome shotgun (WGS) entry which is preliminary data.</text>
</comment>
<dbReference type="InterPro" id="IPR002347">
    <property type="entry name" value="SDR_fam"/>
</dbReference>
<dbReference type="PRINTS" id="PR00081">
    <property type="entry name" value="GDHRDH"/>
</dbReference>
<sequence>MTGFTAADLASQQGKCFIVTGANAGLGFETSRALAARGARILLACRDEGRARDAMARIAAETPGADLAFIPLDQGDLASIRDAAALAMAEPRIDALVNNAGVMIPPLGHTRDGFELQFGVNHLGCFALTALLLPKLAQTAGSRVVITASLAHKYGRIDWNDLNADKSYGATQRYCDSKLANILFLFELDRRLRAAGSPVIALGCHPGVAVTDLGRHRLITRIGLPLLRPILNSAAMGAWPTLQAAAATDVIPGEYYGPQQLREMRGPSAIARRAKRARNVEQARRLWDISATMTGIDPGLLPVE</sequence>
<name>A0A7W6DFH8_9SPHN</name>
<evidence type="ECO:0000313" key="3">
    <source>
        <dbReference type="Proteomes" id="UP000552757"/>
    </source>
</evidence>
<keyword evidence="1" id="KW-0560">Oxidoreductase</keyword>
<keyword evidence="3" id="KW-1185">Reference proteome</keyword>
<proteinExistence type="predicted"/>
<dbReference type="NCBIfam" id="NF004846">
    <property type="entry name" value="PRK06197.1"/>
    <property type="match status" value="1"/>
</dbReference>
<organism evidence="2 3">
    <name type="scientific">Sphingobium fontiphilum</name>
    <dbReference type="NCBI Taxonomy" id="944425"/>
    <lineage>
        <taxon>Bacteria</taxon>
        <taxon>Pseudomonadati</taxon>
        <taxon>Pseudomonadota</taxon>
        <taxon>Alphaproteobacteria</taxon>
        <taxon>Sphingomonadales</taxon>
        <taxon>Sphingomonadaceae</taxon>
        <taxon>Sphingobium</taxon>
    </lineage>
</organism>
<dbReference type="GO" id="GO:0016491">
    <property type="term" value="F:oxidoreductase activity"/>
    <property type="evidence" value="ECO:0007669"/>
    <property type="project" value="UniProtKB-KW"/>
</dbReference>
<dbReference type="RefSeq" id="WP_183954942.1">
    <property type="nucleotide sequence ID" value="NZ_JACIEB010000003.1"/>
</dbReference>
<reference evidence="2 3" key="1">
    <citation type="submission" date="2020-08" db="EMBL/GenBank/DDBJ databases">
        <title>Genomic Encyclopedia of Type Strains, Phase IV (KMG-IV): sequencing the most valuable type-strain genomes for metagenomic binning, comparative biology and taxonomic classification.</title>
        <authorList>
            <person name="Goeker M."/>
        </authorList>
    </citation>
    <scope>NUCLEOTIDE SEQUENCE [LARGE SCALE GENOMIC DNA]</scope>
    <source>
        <strain evidence="2 3">DSM 29348</strain>
    </source>
</reference>
<accession>A0A7W6DFH8</accession>
<dbReference type="Proteomes" id="UP000552757">
    <property type="component" value="Unassembled WGS sequence"/>
</dbReference>
<protein>
    <submittedName>
        <fullName evidence="2">NAD(P)-dependent dehydrogenase (Short-subunit alcohol dehydrogenase family)</fullName>
    </submittedName>
</protein>
<evidence type="ECO:0000256" key="1">
    <source>
        <dbReference type="ARBA" id="ARBA00023002"/>
    </source>
</evidence>
<dbReference type="Gene3D" id="3.40.50.720">
    <property type="entry name" value="NAD(P)-binding Rossmann-like Domain"/>
    <property type="match status" value="1"/>
</dbReference>
<dbReference type="AlphaFoldDB" id="A0A7W6DFH8"/>
<dbReference type="EMBL" id="JACIEB010000003">
    <property type="protein sequence ID" value="MBB3981832.1"/>
    <property type="molecule type" value="Genomic_DNA"/>
</dbReference>
<dbReference type="SUPFAM" id="SSF51735">
    <property type="entry name" value="NAD(P)-binding Rossmann-fold domains"/>
    <property type="match status" value="1"/>
</dbReference>